<name>A0A6G9Y954_9NOCA</name>
<evidence type="ECO:0000259" key="5">
    <source>
        <dbReference type="PROSITE" id="PS50937"/>
    </source>
</evidence>
<evidence type="ECO:0000256" key="1">
    <source>
        <dbReference type="ARBA" id="ARBA00022491"/>
    </source>
</evidence>
<evidence type="ECO:0000313" key="6">
    <source>
        <dbReference type="EMBL" id="QIS09650.1"/>
    </source>
</evidence>
<keyword evidence="2" id="KW-0805">Transcription regulation</keyword>
<dbReference type="GO" id="GO:0003677">
    <property type="term" value="F:DNA binding"/>
    <property type="evidence" value="ECO:0007669"/>
    <property type="project" value="UniProtKB-KW"/>
</dbReference>
<reference evidence="6 7" key="1">
    <citation type="journal article" date="2019" name="ACS Chem. Biol.">
        <title>Identification and Mobilization of a Cryptic Antibiotic Biosynthesis Gene Locus from a Human-Pathogenic Nocardia Isolate.</title>
        <authorList>
            <person name="Herisse M."/>
            <person name="Ishida K."/>
            <person name="Porter J.L."/>
            <person name="Howden B."/>
            <person name="Hertweck C."/>
            <person name="Stinear T.P."/>
            <person name="Pidot S.J."/>
        </authorList>
    </citation>
    <scope>NUCLEOTIDE SEQUENCE [LARGE SCALE GENOMIC DNA]</scope>
    <source>
        <strain evidence="6 7">AUSMDU00012717</strain>
    </source>
</reference>
<organism evidence="6 7">
    <name type="scientific">Nocardia arthritidis</name>
    <dbReference type="NCBI Taxonomy" id="228602"/>
    <lineage>
        <taxon>Bacteria</taxon>
        <taxon>Bacillati</taxon>
        <taxon>Actinomycetota</taxon>
        <taxon>Actinomycetes</taxon>
        <taxon>Mycobacteriales</taxon>
        <taxon>Nocardiaceae</taxon>
        <taxon>Nocardia</taxon>
    </lineage>
</organism>
<keyword evidence="7" id="KW-1185">Reference proteome</keyword>
<dbReference type="EMBL" id="CP046172">
    <property type="protein sequence ID" value="QIS09650.1"/>
    <property type="molecule type" value="Genomic_DNA"/>
</dbReference>
<dbReference type="InterPro" id="IPR000551">
    <property type="entry name" value="MerR-type_HTH_dom"/>
</dbReference>
<protein>
    <submittedName>
        <fullName evidence="6">MerR family transcriptional regulator</fullName>
    </submittedName>
</protein>
<dbReference type="PROSITE" id="PS50937">
    <property type="entry name" value="HTH_MERR_2"/>
    <property type="match status" value="1"/>
</dbReference>
<dbReference type="InterPro" id="IPR009061">
    <property type="entry name" value="DNA-bd_dom_put_sf"/>
</dbReference>
<dbReference type="PANTHER" id="PTHR30204">
    <property type="entry name" value="REDOX-CYCLING DRUG-SENSING TRANSCRIPTIONAL ACTIVATOR SOXR"/>
    <property type="match status" value="1"/>
</dbReference>
<dbReference type="Proteomes" id="UP000503540">
    <property type="component" value="Chromosome"/>
</dbReference>
<sequence length="180" mass="20027">MLTLFRRSCHRSLTIARKNLSVPPVAGPGASGSNWDMPDTADGSMTIGEVSELLGVAPSTLRWWERQGLIAPAQRRSGRRLYSRAEIRTLAIIRIWQASGQLSLDDIAVMLAGRDGSLHWHDVVRAKIADCEAQMERLAAAKRYLEFALPCHRDNPVADCPCLAEEVDKYLVERQTSSTR</sequence>
<evidence type="ECO:0000256" key="3">
    <source>
        <dbReference type="ARBA" id="ARBA00023125"/>
    </source>
</evidence>
<keyword evidence="4" id="KW-0804">Transcription</keyword>
<dbReference type="GO" id="GO:0003700">
    <property type="term" value="F:DNA-binding transcription factor activity"/>
    <property type="evidence" value="ECO:0007669"/>
    <property type="project" value="InterPro"/>
</dbReference>
<keyword evidence="3" id="KW-0238">DNA-binding</keyword>
<proteinExistence type="predicted"/>
<feature type="domain" description="HTH merR-type" evidence="5">
    <location>
        <begin position="44"/>
        <end position="113"/>
    </location>
</feature>
<dbReference type="AlphaFoldDB" id="A0A6G9Y954"/>
<dbReference type="SUPFAM" id="SSF46955">
    <property type="entry name" value="Putative DNA-binding domain"/>
    <property type="match status" value="1"/>
</dbReference>
<evidence type="ECO:0000256" key="2">
    <source>
        <dbReference type="ARBA" id="ARBA00023015"/>
    </source>
</evidence>
<gene>
    <name evidence="6" type="ORF">F5544_08740</name>
</gene>
<dbReference type="SMART" id="SM00422">
    <property type="entry name" value="HTH_MERR"/>
    <property type="match status" value="1"/>
</dbReference>
<dbReference type="PANTHER" id="PTHR30204:SF69">
    <property type="entry name" value="MERR-FAMILY TRANSCRIPTIONAL REGULATOR"/>
    <property type="match status" value="1"/>
</dbReference>
<dbReference type="KEGG" id="nah:F5544_08740"/>
<accession>A0A6G9Y954</accession>
<dbReference type="InterPro" id="IPR047057">
    <property type="entry name" value="MerR_fam"/>
</dbReference>
<dbReference type="Gene3D" id="1.10.1660.10">
    <property type="match status" value="1"/>
</dbReference>
<evidence type="ECO:0000256" key="4">
    <source>
        <dbReference type="ARBA" id="ARBA00023163"/>
    </source>
</evidence>
<evidence type="ECO:0000313" key="7">
    <source>
        <dbReference type="Proteomes" id="UP000503540"/>
    </source>
</evidence>
<keyword evidence="1" id="KW-0678">Repressor</keyword>
<dbReference type="PRINTS" id="PR00040">
    <property type="entry name" value="HTHMERR"/>
</dbReference>
<dbReference type="PROSITE" id="PS00552">
    <property type="entry name" value="HTH_MERR_1"/>
    <property type="match status" value="1"/>
</dbReference>
<dbReference type="Pfam" id="PF13411">
    <property type="entry name" value="MerR_1"/>
    <property type="match status" value="1"/>
</dbReference>